<dbReference type="AlphaFoldDB" id="W6MTD4"/>
<dbReference type="Gene3D" id="1.10.1420.10">
    <property type="match status" value="2"/>
</dbReference>
<dbReference type="SMART" id="SM00534">
    <property type="entry name" value="MUTSac"/>
    <property type="match status" value="1"/>
</dbReference>
<evidence type="ECO:0000256" key="1">
    <source>
        <dbReference type="ARBA" id="ARBA00006271"/>
    </source>
</evidence>
<accession>W6MTD4</accession>
<evidence type="ECO:0000256" key="7">
    <source>
        <dbReference type="ARBA" id="ARBA00025373"/>
    </source>
</evidence>
<evidence type="ECO:0000259" key="10">
    <source>
        <dbReference type="PROSITE" id="PS00486"/>
    </source>
</evidence>
<dbReference type="GO" id="GO:0005634">
    <property type="term" value="C:nucleus"/>
    <property type="evidence" value="ECO:0007669"/>
    <property type="project" value="TreeGrafter"/>
</dbReference>
<dbReference type="HOGENOM" id="CLU_002472_3_1_1"/>
<gene>
    <name evidence="11" type="ORF">KUCA_T00005681001</name>
</gene>
<reference evidence="11" key="1">
    <citation type="submission" date="2013-12" db="EMBL/GenBank/DDBJ databases">
        <authorList>
            <person name="Genoscope - CEA"/>
        </authorList>
    </citation>
    <scope>NUCLEOTIDE SEQUENCE</scope>
    <source>
        <strain evidence="11">CBS 1993</strain>
    </source>
</reference>
<dbReference type="OrthoDB" id="2534523at2759"/>
<dbReference type="Pfam" id="PF00488">
    <property type="entry name" value="MutS_V"/>
    <property type="match status" value="1"/>
</dbReference>
<dbReference type="Gene3D" id="3.30.420.110">
    <property type="entry name" value="MutS, connector domain"/>
    <property type="match status" value="1"/>
</dbReference>
<feature type="domain" description="DNA mismatch repair proteins mutS family" evidence="10">
    <location>
        <begin position="821"/>
        <end position="837"/>
    </location>
</feature>
<keyword evidence="4" id="KW-0067">ATP-binding</keyword>
<dbReference type="InterPro" id="IPR007695">
    <property type="entry name" value="DNA_mismatch_repair_MutS-lik_N"/>
</dbReference>
<dbReference type="InterPro" id="IPR007696">
    <property type="entry name" value="DNA_mismatch_repair_MutS_core"/>
</dbReference>
<dbReference type="PANTHER" id="PTHR11361">
    <property type="entry name" value="DNA MISMATCH REPAIR PROTEIN MUTS FAMILY MEMBER"/>
    <property type="match status" value="1"/>
</dbReference>
<dbReference type="PANTHER" id="PTHR11361:SF34">
    <property type="entry name" value="DNA MISMATCH REPAIR PROTEIN MSH1, MITOCHONDRIAL"/>
    <property type="match status" value="1"/>
</dbReference>
<comment type="subunit">
    <text evidence="8">Heterodimer consisting of MSH2-MSH3 (MutS beta). Forms a ternary complex with MutL alpha (MLH1-PMS1).</text>
</comment>
<keyword evidence="12" id="KW-1185">Reference proteome</keyword>
<dbReference type="GeneID" id="34523059"/>
<dbReference type="RefSeq" id="XP_022461671.1">
    <property type="nucleotide sequence ID" value="XM_022601307.1"/>
</dbReference>
<proteinExistence type="inferred from homology"/>
<dbReference type="GO" id="GO:0005524">
    <property type="term" value="F:ATP binding"/>
    <property type="evidence" value="ECO:0007669"/>
    <property type="project" value="UniProtKB-KW"/>
</dbReference>
<dbReference type="InterPro" id="IPR027417">
    <property type="entry name" value="P-loop_NTPase"/>
</dbReference>
<dbReference type="SUPFAM" id="SSF53150">
    <property type="entry name" value="DNA repair protein MutS, domain II"/>
    <property type="match status" value="1"/>
</dbReference>
<evidence type="ECO:0000256" key="3">
    <source>
        <dbReference type="ARBA" id="ARBA00022763"/>
    </source>
</evidence>
<dbReference type="SUPFAM" id="SSF48334">
    <property type="entry name" value="DNA repair protein MutS, domain III"/>
    <property type="match status" value="1"/>
</dbReference>
<comment type="function">
    <text evidence="7">Component of the post-replicative DNA mismatch repair system (MMR). Heterodimerizes with MSH2 to form MutS beta, which binds to DNA mismatches thereby initiating DNA repair. MSH3 provides substrate-binding and substrate specificity to the complex. When bound, the MutS beta heterodimer bends the DNA helix and shields approximately 20 base pairs. Acts mainly to repair insertion-deletion loops (IDLs) from 2 to 13 nucleotides in size, but can also repair base-base and single insertion-deletion mismatches that occur during replication. After mismatch binding, forms a ternary complex with the MutL alpha heterodimer, which is thought to be responsible for directing the downstream MMR events, including strand discrimination, excision, and resynthesis. ATP binding and hydrolysis play a pivotal role in mismatch repair functions.</text>
</comment>
<evidence type="ECO:0000256" key="8">
    <source>
        <dbReference type="ARBA" id="ARBA00025902"/>
    </source>
</evidence>
<dbReference type="InterPro" id="IPR036187">
    <property type="entry name" value="DNA_mismatch_repair_MutS_sf"/>
</dbReference>
<dbReference type="Proteomes" id="UP000019384">
    <property type="component" value="Unassembled WGS sequence"/>
</dbReference>
<feature type="region of interest" description="Disordered" evidence="9">
    <location>
        <begin position="64"/>
        <end position="84"/>
    </location>
</feature>
<evidence type="ECO:0000256" key="5">
    <source>
        <dbReference type="ARBA" id="ARBA00023125"/>
    </source>
</evidence>
<organism evidence="11 12">
    <name type="scientific">Kuraishia capsulata CBS 1993</name>
    <dbReference type="NCBI Taxonomy" id="1382522"/>
    <lineage>
        <taxon>Eukaryota</taxon>
        <taxon>Fungi</taxon>
        <taxon>Dikarya</taxon>
        <taxon>Ascomycota</taxon>
        <taxon>Saccharomycotina</taxon>
        <taxon>Pichiomycetes</taxon>
        <taxon>Pichiales</taxon>
        <taxon>Pichiaceae</taxon>
        <taxon>Kuraishia</taxon>
    </lineage>
</organism>
<dbReference type="GO" id="GO:0006298">
    <property type="term" value="P:mismatch repair"/>
    <property type="evidence" value="ECO:0007669"/>
    <property type="project" value="EnsemblFungi"/>
</dbReference>
<dbReference type="InterPro" id="IPR016151">
    <property type="entry name" value="DNA_mismatch_repair_MutS_N"/>
</dbReference>
<dbReference type="NCBIfam" id="NF003810">
    <property type="entry name" value="PRK05399.1"/>
    <property type="match status" value="1"/>
</dbReference>
<dbReference type="Gene3D" id="3.40.50.300">
    <property type="entry name" value="P-loop containing nucleotide triphosphate hydrolases"/>
    <property type="match status" value="1"/>
</dbReference>
<reference evidence="11" key="2">
    <citation type="submission" date="2014-02" db="EMBL/GenBank/DDBJ databases">
        <title>Complete DNA sequence of /Kuraishia capsulata/ illustrates novel genomic features among budding yeasts (/Saccharomycotina/).</title>
        <authorList>
            <person name="Morales L."/>
            <person name="Noel B."/>
            <person name="Porcel B."/>
            <person name="Marcet-Houben M."/>
            <person name="Hullo M-F."/>
            <person name="Sacerdot C."/>
            <person name="Tekaia F."/>
            <person name="Leh-Louis V."/>
            <person name="Despons L."/>
            <person name="Khanna V."/>
            <person name="Aury J-M."/>
            <person name="Barbe V."/>
            <person name="Couloux A."/>
            <person name="Labadie K."/>
            <person name="Pelletier E."/>
            <person name="Souciet J-L."/>
            <person name="Boekhout T."/>
            <person name="Gabaldon T."/>
            <person name="Wincker P."/>
            <person name="Dujon B."/>
        </authorList>
    </citation>
    <scope>NUCLEOTIDE SEQUENCE</scope>
    <source>
        <strain evidence="11">CBS 1993</strain>
    </source>
</reference>
<evidence type="ECO:0000256" key="4">
    <source>
        <dbReference type="ARBA" id="ARBA00022840"/>
    </source>
</evidence>
<keyword evidence="6" id="KW-0234">DNA repair</keyword>
<dbReference type="GO" id="GO:0043504">
    <property type="term" value="P:mitochondrial DNA repair"/>
    <property type="evidence" value="ECO:0007669"/>
    <property type="project" value="EnsemblFungi"/>
</dbReference>
<evidence type="ECO:0000313" key="12">
    <source>
        <dbReference type="Proteomes" id="UP000019384"/>
    </source>
</evidence>
<dbReference type="PIRSF" id="PIRSF037677">
    <property type="entry name" value="DNA_mis_repair_Msh6"/>
    <property type="match status" value="1"/>
</dbReference>
<sequence length="948" mass="106968">MITGREARCLIRQSRVRLITGSAFRCARCAFSTRSIRMHEQSLNEKSTKTVFLLEDLPKIDSGALGALPQTNGREDSEKTTENGVDDEELEFTTFYQQIKNTIDKYSSLQEEYVVLIQVGSFYELYFEQAEKYAGVLGISLTKKKLKKQDVAFAGFPDYRLNKYLNLIFKLGLKAVVCDQVADKVTNRIERPVTRLITPGTVMEDEVRDYHYNNYLLTISFPDDPFKDLANMKIGLAWADVGLGNFHILETNLNDLMPNITRINPSEIVIDRSIDTEKLVSGRWYPELGDIRNYYITRRAFPSSRKKLSSFLDRFQESPRLMTSLIETWSTKEKAASTMLLNYLDECIPNYNVGFSLPQRSLPESLMSIDSRAATDLELTSTIRGGFKTGALSTVLDHTYTPQGSRLLKTWLLSPSTDVAEISRRQKFVRIFLKYRLITDELRSLLKNMSDVNRILRRIANSRAEASELLDLSRTVFLIQEMKLLVETSPAEFKRLIKSCLKIDEEIAILARTISEQLEPSSESLPVLPKIDFGNQNRAWSVKPSSSAKLMKLKEEFNEHIEKQSSLEEEVRESLLKHGFTGSLKFSRDLRTGEFVIDVRSSSKSLTTVLESSGISYKDKNKSGAKIISNEWKRLGHAMIYLSQAIFEEEDRLIEELKNSVLGLSHKFRKLSPNIEFLDLMMSFAELSRDKNLVCPEVNEETELVIHEGRHVVVEEGLKDSLVVSENFTSNSCELDSKGASAWVITGPNMGGKSTFLRQNAIIVIMAQMGCYVPAASANIGVIDKIFTRVGSSDNIYRHQSTFMVEMNETAVILRDATPRSLAIVDELGRGTSTREGIAVAFASLSYLVKNSSCKVLFATHYGPEIAELISEDEELAKKVKFYMSSATSVRRSSTVLPIDEKLIFDHTLREGISDHSHALDIAEISGFPGEAIKLAEKALLRLNESES</sequence>
<dbReference type="SMART" id="SM00533">
    <property type="entry name" value="MUTSd"/>
    <property type="match status" value="1"/>
</dbReference>
<dbReference type="InterPro" id="IPR000432">
    <property type="entry name" value="DNA_mismatch_repair_MutS_C"/>
</dbReference>
<keyword evidence="2" id="KW-0547">Nucleotide-binding</keyword>
<comment type="similarity">
    <text evidence="1">Belongs to the DNA mismatch repair MutS family.</text>
</comment>
<evidence type="ECO:0000256" key="9">
    <source>
        <dbReference type="SAM" id="MobiDB-lite"/>
    </source>
</evidence>
<name>W6MTD4_9ASCO</name>
<dbReference type="Pfam" id="PF05192">
    <property type="entry name" value="MutS_III"/>
    <property type="match status" value="1"/>
</dbReference>
<evidence type="ECO:0000256" key="6">
    <source>
        <dbReference type="ARBA" id="ARBA00023204"/>
    </source>
</evidence>
<dbReference type="SUPFAM" id="SSF55271">
    <property type="entry name" value="DNA repair protein MutS, domain I"/>
    <property type="match status" value="1"/>
</dbReference>
<evidence type="ECO:0000313" key="11">
    <source>
        <dbReference type="EMBL" id="CDK29688.1"/>
    </source>
</evidence>
<dbReference type="Pfam" id="PF01624">
    <property type="entry name" value="MutS_I"/>
    <property type="match status" value="1"/>
</dbReference>
<evidence type="ECO:0000256" key="2">
    <source>
        <dbReference type="ARBA" id="ARBA00022741"/>
    </source>
</evidence>
<dbReference type="InterPro" id="IPR045076">
    <property type="entry name" value="MutS"/>
</dbReference>
<dbReference type="SUPFAM" id="SSF52540">
    <property type="entry name" value="P-loop containing nucleoside triphosphate hydrolases"/>
    <property type="match status" value="1"/>
</dbReference>
<dbReference type="GO" id="GO:0140664">
    <property type="term" value="F:ATP-dependent DNA damage sensor activity"/>
    <property type="evidence" value="ECO:0007669"/>
    <property type="project" value="InterPro"/>
</dbReference>
<keyword evidence="5" id="KW-0238">DNA-binding</keyword>
<dbReference type="Gene3D" id="3.40.1170.10">
    <property type="entry name" value="DNA repair protein MutS, domain I"/>
    <property type="match status" value="1"/>
</dbReference>
<dbReference type="PROSITE" id="PS00486">
    <property type="entry name" value="DNA_MISMATCH_REPAIR_2"/>
    <property type="match status" value="1"/>
</dbReference>
<dbReference type="InterPro" id="IPR036678">
    <property type="entry name" value="MutS_con_dom_sf"/>
</dbReference>
<dbReference type="GO" id="GO:0032137">
    <property type="term" value="F:guanine/thymine mispair binding"/>
    <property type="evidence" value="ECO:0007669"/>
    <property type="project" value="EnsemblFungi"/>
</dbReference>
<protein>
    <recommendedName>
        <fullName evidence="10">DNA mismatch repair proteins mutS family domain-containing protein</fullName>
    </recommendedName>
</protein>
<dbReference type="GO" id="GO:0005739">
    <property type="term" value="C:mitochondrion"/>
    <property type="evidence" value="ECO:0007669"/>
    <property type="project" value="EnsemblFungi"/>
</dbReference>
<dbReference type="GO" id="GO:0032139">
    <property type="term" value="F:dinucleotide insertion or deletion binding"/>
    <property type="evidence" value="ECO:0007669"/>
    <property type="project" value="EnsemblFungi"/>
</dbReference>
<dbReference type="STRING" id="1382522.W6MTD4"/>
<dbReference type="GO" id="GO:0007005">
    <property type="term" value="P:mitochondrion organization"/>
    <property type="evidence" value="ECO:0007669"/>
    <property type="project" value="EnsemblFungi"/>
</dbReference>
<dbReference type="InterPro" id="IPR017261">
    <property type="entry name" value="DNA_mismatch_repair_MutS/MSH"/>
</dbReference>
<dbReference type="EMBL" id="HG793131">
    <property type="protein sequence ID" value="CDK29688.1"/>
    <property type="molecule type" value="Genomic_DNA"/>
</dbReference>
<keyword evidence="3" id="KW-0227">DNA damage</keyword>